<dbReference type="Proteomes" id="UP000256478">
    <property type="component" value="Unassembled WGS sequence"/>
</dbReference>
<reference evidence="1 2" key="1">
    <citation type="submission" date="2018-08" db="EMBL/GenBank/DDBJ databases">
        <title>Thalassotalea euphylliae genome.</title>
        <authorList>
            <person name="Summers S."/>
            <person name="Rice S.A."/>
            <person name="Freckelton M.L."/>
            <person name="Nedved B.T."/>
            <person name="Hadfield M.G."/>
        </authorList>
    </citation>
    <scope>NUCLEOTIDE SEQUENCE [LARGE SCALE GENOMIC DNA]</scope>
    <source>
        <strain evidence="1 2">H1</strain>
    </source>
</reference>
<dbReference type="EMBL" id="QUOU01000001">
    <property type="protein sequence ID" value="REL25520.1"/>
    <property type="molecule type" value="Genomic_DNA"/>
</dbReference>
<sequence length="76" mass="9144">MYSPTHLIFLYKSYIFFITIVKDYAFYNLDACTSWFSTRFWYEPDISTLSANLRNLSNYSVFLYKPVHKKNASDIY</sequence>
<evidence type="ECO:0000313" key="1">
    <source>
        <dbReference type="EMBL" id="REL25520.1"/>
    </source>
</evidence>
<dbReference type="AlphaFoldDB" id="A0A3E0TMM9"/>
<evidence type="ECO:0000313" key="2">
    <source>
        <dbReference type="Proteomes" id="UP000256478"/>
    </source>
</evidence>
<comment type="caution">
    <text evidence="1">The sequence shown here is derived from an EMBL/GenBank/DDBJ whole genome shotgun (WGS) entry which is preliminary data.</text>
</comment>
<accession>A0A3E0TMM9</accession>
<proteinExistence type="predicted"/>
<protein>
    <submittedName>
        <fullName evidence="1">Uncharacterized protein</fullName>
    </submittedName>
</protein>
<organism evidence="1 2">
    <name type="scientific">Thalassotalea euphylliae</name>
    <dbReference type="NCBI Taxonomy" id="1655234"/>
    <lineage>
        <taxon>Bacteria</taxon>
        <taxon>Pseudomonadati</taxon>
        <taxon>Pseudomonadota</taxon>
        <taxon>Gammaproteobacteria</taxon>
        <taxon>Alteromonadales</taxon>
        <taxon>Colwelliaceae</taxon>
        <taxon>Thalassotalea</taxon>
    </lineage>
</organism>
<gene>
    <name evidence="1" type="ORF">DXX93_02455</name>
</gene>
<name>A0A3E0TMM9_9GAMM</name>